<gene>
    <name evidence="1" type="ORF">AMATHDRAFT_8565</name>
</gene>
<proteinExistence type="predicted"/>
<dbReference type="AlphaFoldDB" id="A0A2A9NC75"/>
<accession>A0A2A9NC75</accession>
<dbReference type="Proteomes" id="UP000242287">
    <property type="component" value="Unassembled WGS sequence"/>
</dbReference>
<name>A0A2A9NC75_9AGAR</name>
<keyword evidence="2" id="KW-1185">Reference proteome</keyword>
<evidence type="ECO:0000313" key="1">
    <source>
        <dbReference type="EMBL" id="PFH45861.1"/>
    </source>
</evidence>
<evidence type="ECO:0000313" key="2">
    <source>
        <dbReference type="Proteomes" id="UP000242287"/>
    </source>
</evidence>
<dbReference type="EMBL" id="KZ302277">
    <property type="protein sequence ID" value="PFH45861.1"/>
    <property type="molecule type" value="Genomic_DNA"/>
</dbReference>
<organism evidence="1 2">
    <name type="scientific">Amanita thiersii Skay4041</name>
    <dbReference type="NCBI Taxonomy" id="703135"/>
    <lineage>
        <taxon>Eukaryota</taxon>
        <taxon>Fungi</taxon>
        <taxon>Dikarya</taxon>
        <taxon>Basidiomycota</taxon>
        <taxon>Agaricomycotina</taxon>
        <taxon>Agaricomycetes</taxon>
        <taxon>Agaricomycetidae</taxon>
        <taxon>Agaricales</taxon>
        <taxon>Pluteineae</taxon>
        <taxon>Amanitaceae</taxon>
        <taxon>Amanita</taxon>
    </lineage>
</organism>
<reference evidence="1 2" key="1">
    <citation type="submission" date="2014-02" db="EMBL/GenBank/DDBJ databases">
        <title>Transposable element dynamics among asymbiotic and ectomycorrhizal Amanita fungi.</title>
        <authorList>
            <consortium name="DOE Joint Genome Institute"/>
            <person name="Hess J."/>
            <person name="Skrede I."/>
            <person name="Wolfe B."/>
            <person name="LaButti K."/>
            <person name="Ohm R.A."/>
            <person name="Grigoriev I.V."/>
            <person name="Pringle A."/>
        </authorList>
    </citation>
    <scope>NUCLEOTIDE SEQUENCE [LARGE SCALE GENOMIC DNA]</scope>
    <source>
        <strain evidence="1 2">SKay4041</strain>
    </source>
</reference>
<protein>
    <submittedName>
        <fullName evidence="1">Uncharacterized protein</fullName>
    </submittedName>
</protein>
<sequence>MDKPQVSLFPSNTNPTFVLQNIFSSNVNELLQTKGYIPSVQVKDMGKALATHIQTCIGSGFETPQEEKLIQTDLLAHIVAYAVVDLNMEIMDYMVASHGSSIPLIVYQEVQENWDYLGNTDNHLILNTTKTIQDDLDESFSNWQHKNIMPITTPVSHFLPQDRHDIMDAIANETPSQTNGPSLTKKDTND</sequence>